<comment type="similarity">
    <text evidence="1">Belongs to the universal ribosomal protein uL16 family.</text>
</comment>
<protein>
    <recommendedName>
        <fullName evidence="4">Large ribosomal subunit protein uL16m</fullName>
    </recommendedName>
    <alternativeName>
        <fullName evidence="5">39S ribosomal protein L16, mitochondrial</fullName>
    </alternativeName>
</protein>
<dbReference type="InterPro" id="IPR000114">
    <property type="entry name" value="Ribosomal_uL16_bact-type"/>
</dbReference>
<dbReference type="GO" id="GO:0005762">
    <property type="term" value="C:mitochondrial large ribosomal subunit"/>
    <property type="evidence" value="ECO:0007669"/>
    <property type="project" value="TreeGrafter"/>
</dbReference>
<dbReference type="OMA" id="WGHMEMM"/>
<sequence length="253" mass="29401">MSILRAKPVLELYQIPYNLLLQNSLKPFSLYNAQRSKTNYEMPPPSFTDIELPEQRKLPVIPKIPQYYINTKPPLLRKSHDDIRGPETIHNELLHKQYGIIALSGGYLKYGSIEVIRNTVNREMDTRKTFAVWRIDPLWKPQPKKGVGKRMGGGKGSVHHYATPVKAGRIVIEVGGKVEFEEVFPFLNRVAKKMPFDAMPISQQMLEELEKEADELHQKNINPFSFRYAVQNDLHGCNLWTSEWDKKYFDEYI</sequence>
<keyword evidence="3" id="KW-0687">Ribonucleoprotein</keyword>
<dbReference type="GO" id="GO:0003735">
    <property type="term" value="F:structural constituent of ribosome"/>
    <property type="evidence" value="ECO:0007669"/>
    <property type="project" value="InterPro"/>
</dbReference>
<dbReference type="GO" id="GO:0032543">
    <property type="term" value="P:mitochondrial translation"/>
    <property type="evidence" value="ECO:0007669"/>
    <property type="project" value="TreeGrafter"/>
</dbReference>
<name>A0A087TIX7_STEMI</name>
<dbReference type="GO" id="GO:0019843">
    <property type="term" value="F:rRNA binding"/>
    <property type="evidence" value="ECO:0007669"/>
    <property type="project" value="InterPro"/>
</dbReference>
<keyword evidence="2 6" id="KW-0689">Ribosomal protein</keyword>
<dbReference type="EMBL" id="KK115414">
    <property type="protein sequence ID" value="KFM65066.1"/>
    <property type="molecule type" value="Genomic_DNA"/>
</dbReference>
<gene>
    <name evidence="6" type="ORF">X975_11394</name>
</gene>
<dbReference type="InterPro" id="IPR036920">
    <property type="entry name" value="Ribosomal_uL16_sf"/>
</dbReference>
<dbReference type="PANTHER" id="PTHR12220:SF13">
    <property type="entry name" value="LARGE RIBOSOMAL SUBUNIT PROTEIN UL16M"/>
    <property type="match status" value="1"/>
</dbReference>
<evidence type="ECO:0000256" key="5">
    <source>
        <dbReference type="ARBA" id="ARBA00035440"/>
    </source>
</evidence>
<dbReference type="InterPro" id="IPR016180">
    <property type="entry name" value="Ribosomal_uL16_dom"/>
</dbReference>
<dbReference type="Gene3D" id="3.90.1170.10">
    <property type="entry name" value="Ribosomal protein L10e/L16"/>
    <property type="match status" value="1"/>
</dbReference>
<organism evidence="6 7">
    <name type="scientific">Stegodyphus mimosarum</name>
    <name type="common">African social velvet spider</name>
    <dbReference type="NCBI Taxonomy" id="407821"/>
    <lineage>
        <taxon>Eukaryota</taxon>
        <taxon>Metazoa</taxon>
        <taxon>Ecdysozoa</taxon>
        <taxon>Arthropoda</taxon>
        <taxon>Chelicerata</taxon>
        <taxon>Arachnida</taxon>
        <taxon>Araneae</taxon>
        <taxon>Araneomorphae</taxon>
        <taxon>Entelegynae</taxon>
        <taxon>Eresoidea</taxon>
        <taxon>Eresidae</taxon>
        <taxon>Stegodyphus</taxon>
    </lineage>
</organism>
<reference evidence="6 7" key="1">
    <citation type="submission" date="2013-11" db="EMBL/GenBank/DDBJ databases">
        <title>Genome sequencing of Stegodyphus mimosarum.</title>
        <authorList>
            <person name="Bechsgaard J."/>
        </authorList>
    </citation>
    <scope>NUCLEOTIDE SEQUENCE [LARGE SCALE GENOMIC DNA]</scope>
</reference>
<dbReference type="Proteomes" id="UP000054359">
    <property type="component" value="Unassembled WGS sequence"/>
</dbReference>
<evidence type="ECO:0000256" key="4">
    <source>
        <dbReference type="ARBA" id="ARBA00035302"/>
    </source>
</evidence>
<accession>A0A087TIX7</accession>
<keyword evidence="7" id="KW-1185">Reference proteome</keyword>
<feature type="non-terminal residue" evidence="6">
    <location>
        <position position="253"/>
    </location>
</feature>
<dbReference type="CDD" id="cd01433">
    <property type="entry name" value="Ribosomal_L16_L10e"/>
    <property type="match status" value="1"/>
</dbReference>
<dbReference type="PANTHER" id="PTHR12220">
    <property type="entry name" value="50S/60S RIBOSOMAL PROTEIN L16"/>
    <property type="match status" value="1"/>
</dbReference>
<dbReference type="OrthoDB" id="268521at2759"/>
<dbReference type="Pfam" id="PF00252">
    <property type="entry name" value="Ribosomal_L16"/>
    <property type="match status" value="1"/>
</dbReference>
<dbReference type="SUPFAM" id="SSF54686">
    <property type="entry name" value="Ribosomal protein L16p/L10e"/>
    <property type="match status" value="1"/>
</dbReference>
<evidence type="ECO:0000313" key="6">
    <source>
        <dbReference type="EMBL" id="KFM65066.1"/>
    </source>
</evidence>
<evidence type="ECO:0000256" key="1">
    <source>
        <dbReference type="ARBA" id="ARBA00008931"/>
    </source>
</evidence>
<dbReference type="AlphaFoldDB" id="A0A087TIX7"/>
<dbReference type="STRING" id="407821.A0A087TIX7"/>
<proteinExistence type="inferred from homology"/>
<evidence type="ECO:0000313" key="7">
    <source>
        <dbReference type="Proteomes" id="UP000054359"/>
    </source>
</evidence>
<evidence type="ECO:0000256" key="2">
    <source>
        <dbReference type="ARBA" id="ARBA00022980"/>
    </source>
</evidence>
<dbReference type="InterPro" id="IPR047873">
    <property type="entry name" value="Ribosomal_uL16"/>
</dbReference>
<evidence type="ECO:0000256" key="3">
    <source>
        <dbReference type="ARBA" id="ARBA00023274"/>
    </source>
</evidence>